<feature type="transmembrane region" description="Helical" evidence="13">
    <location>
        <begin position="443"/>
        <end position="466"/>
    </location>
</feature>
<dbReference type="UniPathway" id="UPA00378"/>
<keyword evidence="5" id="KW-0328">Glycosyltransferase</keyword>
<feature type="compositionally biased region" description="Low complexity" evidence="12">
    <location>
        <begin position="231"/>
        <end position="245"/>
    </location>
</feature>
<evidence type="ECO:0000256" key="1">
    <source>
        <dbReference type="ARBA" id="ARBA00004477"/>
    </source>
</evidence>
<feature type="region of interest" description="Disordered" evidence="12">
    <location>
        <begin position="94"/>
        <end position="174"/>
    </location>
</feature>
<evidence type="ECO:0000313" key="14">
    <source>
        <dbReference type="EMBL" id="KAF7768047.1"/>
    </source>
</evidence>
<feature type="compositionally biased region" description="Polar residues" evidence="12">
    <location>
        <begin position="187"/>
        <end position="202"/>
    </location>
</feature>
<evidence type="ECO:0000256" key="9">
    <source>
        <dbReference type="ARBA" id="ARBA00022989"/>
    </source>
</evidence>
<dbReference type="AlphaFoldDB" id="A0A8H7C7C1"/>
<evidence type="ECO:0000256" key="10">
    <source>
        <dbReference type="ARBA" id="ARBA00023136"/>
    </source>
</evidence>
<evidence type="ECO:0000256" key="8">
    <source>
        <dbReference type="ARBA" id="ARBA00022824"/>
    </source>
</evidence>
<feature type="transmembrane region" description="Helical" evidence="13">
    <location>
        <begin position="574"/>
        <end position="595"/>
    </location>
</feature>
<feature type="region of interest" description="Disordered" evidence="12">
    <location>
        <begin position="227"/>
        <end position="260"/>
    </location>
</feature>
<accession>A0A8H7C7C1</accession>
<evidence type="ECO:0000256" key="3">
    <source>
        <dbReference type="ARBA" id="ARBA00008715"/>
    </source>
</evidence>
<dbReference type="InterPro" id="IPR004856">
    <property type="entry name" value="Glyco_trans_ALG6/ALG8"/>
</dbReference>
<dbReference type="EC" id="2.4.1.267" evidence="4"/>
<keyword evidence="8" id="KW-0256">Endoplasmic reticulum</keyword>
<dbReference type="EMBL" id="JABXXO010000010">
    <property type="protein sequence ID" value="KAF7768047.1"/>
    <property type="molecule type" value="Genomic_DNA"/>
</dbReference>
<comment type="pathway">
    <text evidence="2">Protein modification; protein glycosylation.</text>
</comment>
<evidence type="ECO:0000256" key="4">
    <source>
        <dbReference type="ARBA" id="ARBA00011937"/>
    </source>
</evidence>
<keyword evidence="7 13" id="KW-0812">Transmembrane</keyword>
<proteinExistence type="inferred from homology"/>
<feature type="transmembrane region" description="Helical" evidence="13">
    <location>
        <begin position="755"/>
        <end position="773"/>
    </location>
</feature>
<dbReference type="Proteomes" id="UP000629468">
    <property type="component" value="Unassembled WGS sequence"/>
</dbReference>
<feature type="compositionally biased region" description="Polar residues" evidence="12">
    <location>
        <begin position="32"/>
        <end position="52"/>
    </location>
</feature>
<dbReference type="PANTHER" id="PTHR12413:SF1">
    <property type="entry name" value="DOLICHYL PYROPHOSPHATE MAN9GLCNAC2 ALPHA-1,3-GLUCOSYLTRANSFERASE"/>
    <property type="match status" value="1"/>
</dbReference>
<feature type="transmembrane region" description="Helical" evidence="13">
    <location>
        <begin position="418"/>
        <end position="437"/>
    </location>
</feature>
<evidence type="ECO:0000256" key="5">
    <source>
        <dbReference type="ARBA" id="ARBA00022676"/>
    </source>
</evidence>
<comment type="similarity">
    <text evidence="3">Belongs to the ALG6/ALG8 glucosyltransferase family.</text>
</comment>
<evidence type="ECO:0000256" key="13">
    <source>
        <dbReference type="SAM" id="Phobius"/>
    </source>
</evidence>
<sequence length="857" mass="95117">MDIHTSVPPSSKRMSHSRGSQRSRGSFVNPPSIYTNPSPVTSRGDSPTNLRSQGLAGTYSGYSGPYRMTPGKYQPPQRKLDILAPVPRRHLIDGNASSTWLGARGGEDSDPRNSETVTPPLSSANLYSRETSLPPDSPPKSALYSVHHQHSPTRARSPRLFRDSSANHTTAPAGTTKILAQQELGASTSSPSFVSPQGGQTLRSRRLSDQSFSTLFLNQQLHAKEREKEGSVGLLRSSHSSSTLLQRRQHRHGQEVGEEREKEGIGRAWIRWMHKRGIRAWIIPLLVFTSTLVKFCISLGSYSGHSTPPMYGDYEAQRHWMELTLHLPFRLWYSYDLQYWGLDYPPLTAYVSWICGVIAHWINPTWVALDASRGIETEGSKIFMRSTVVAWDMLVYVPALLVFSRVWHGNRSGRTQELALLTLLFHPALLLIDFGHFQYNSVMLGFTVLAMNFFATGQDLAGAAFFTLSLGFKQMALYYAPGIGSYLLARCVFLGIPGPGFKHFTRLAITTISCFMVLFLPFYLPPFAPSFMHILNPISRIFPFNRGLFEDKVANFWCASNVVLKWRERVSRSMLVKFSAGLTALGFLPSVGVMLNSGWRMRMSAASNVAEREQEDQEKQTPFLPLLPYALLTSSFSFFLFSFQVHEKTILVPLLPMTLLLSGAPVDSSVYAWGVLVNNIGVFSMWPLLKKDGLGFQYIALLILWNRIIGYNPLRLPSGTLVQLLSLVTYTAAIGLHVLEFFFNPPSRYPDIYPVLNVLISTPVFVLAWLWSIKCGVEVGWAIGGPGPASVSPTSASTTGDSIGRRAGSVGLGAGEEGVVMEGSFRQKGGRAVSLGTSQVNRRKKVGVKSRMGEEWM</sequence>
<feature type="compositionally biased region" description="Polar residues" evidence="12">
    <location>
        <begin position="164"/>
        <end position="173"/>
    </location>
</feature>
<feature type="transmembrane region" description="Helical" evidence="13">
    <location>
        <begin position="478"/>
        <end position="498"/>
    </location>
</feature>
<evidence type="ECO:0000313" key="15">
    <source>
        <dbReference type="Proteomes" id="UP000629468"/>
    </source>
</evidence>
<feature type="compositionally biased region" description="Basic residues" evidence="12">
    <location>
        <begin position="147"/>
        <end position="159"/>
    </location>
</feature>
<evidence type="ECO:0000256" key="11">
    <source>
        <dbReference type="ARBA" id="ARBA00032921"/>
    </source>
</evidence>
<gene>
    <name evidence="14" type="ORF">Agabi119p4_7290</name>
</gene>
<reference evidence="14 15" key="1">
    <citation type="journal article" name="Sci. Rep.">
        <title>Telomere-to-telomere assembled and centromere annotated genomes of the two main subspecies of the button mushroom Agaricus bisporus reveal especially polymorphic chromosome ends.</title>
        <authorList>
            <person name="Sonnenberg A.S.M."/>
            <person name="Sedaghat-Telgerd N."/>
            <person name="Lavrijssen B."/>
            <person name="Ohm R.A."/>
            <person name="Hendrickx P.M."/>
            <person name="Scholtmeijer K."/>
            <person name="Baars J.J.P."/>
            <person name="van Peer A."/>
        </authorList>
    </citation>
    <scope>NUCLEOTIDE SEQUENCE [LARGE SCALE GENOMIC DNA]</scope>
    <source>
        <strain evidence="14 15">H119_p4</strain>
    </source>
</reference>
<feature type="region of interest" description="Disordered" evidence="12">
    <location>
        <begin position="1"/>
        <end position="77"/>
    </location>
</feature>
<protein>
    <recommendedName>
        <fullName evidence="4">dolichyl-P-Glc:Man9GlcNAc2-PP-dolichol alpha-1,3-glucosyltransferase</fullName>
        <ecNumber evidence="4">2.4.1.267</ecNumber>
    </recommendedName>
    <alternativeName>
        <fullName evidence="11">Dol-P-Glc:Man(9)GlcNAc(2)-PP-Dol alpha-1,3-glucosyltransferase</fullName>
    </alternativeName>
</protein>
<feature type="transmembrane region" description="Helical" evidence="13">
    <location>
        <begin position="672"/>
        <end position="689"/>
    </location>
</feature>
<name>A0A8H7C7C1_AGABI</name>
<feature type="compositionally biased region" description="Polar residues" evidence="12">
    <location>
        <begin position="114"/>
        <end position="131"/>
    </location>
</feature>
<dbReference type="GO" id="GO:0042281">
    <property type="term" value="F:dolichyl pyrophosphate Man9GlcNAc2 alpha-1,3-glucosyltransferase activity"/>
    <property type="evidence" value="ECO:0007669"/>
    <property type="project" value="UniProtKB-EC"/>
</dbReference>
<feature type="transmembrane region" description="Helical" evidence="13">
    <location>
        <begin position="280"/>
        <end position="302"/>
    </location>
</feature>
<evidence type="ECO:0000256" key="6">
    <source>
        <dbReference type="ARBA" id="ARBA00022679"/>
    </source>
</evidence>
<dbReference type="GO" id="GO:0005789">
    <property type="term" value="C:endoplasmic reticulum membrane"/>
    <property type="evidence" value="ECO:0007669"/>
    <property type="project" value="UniProtKB-SubCell"/>
</dbReference>
<keyword evidence="6" id="KW-0808">Transferase</keyword>
<feature type="transmembrane region" description="Helical" evidence="13">
    <location>
        <begin position="626"/>
        <end position="643"/>
    </location>
</feature>
<evidence type="ECO:0000256" key="7">
    <source>
        <dbReference type="ARBA" id="ARBA00022692"/>
    </source>
</evidence>
<feature type="region of interest" description="Disordered" evidence="12">
    <location>
        <begin position="187"/>
        <end position="206"/>
    </location>
</feature>
<dbReference type="Pfam" id="PF03155">
    <property type="entry name" value="Alg6_Alg8"/>
    <property type="match status" value="1"/>
</dbReference>
<feature type="transmembrane region" description="Helical" evidence="13">
    <location>
        <begin position="388"/>
        <end position="406"/>
    </location>
</feature>
<feature type="transmembrane region" description="Helical" evidence="13">
    <location>
        <begin position="720"/>
        <end position="743"/>
    </location>
</feature>
<feature type="transmembrane region" description="Helical" evidence="13">
    <location>
        <begin position="504"/>
        <end position="524"/>
    </location>
</feature>
<evidence type="ECO:0000256" key="12">
    <source>
        <dbReference type="SAM" id="MobiDB-lite"/>
    </source>
</evidence>
<organism evidence="14 15">
    <name type="scientific">Agaricus bisporus var. burnettii</name>
    <dbReference type="NCBI Taxonomy" id="192524"/>
    <lineage>
        <taxon>Eukaryota</taxon>
        <taxon>Fungi</taxon>
        <taxon>Dikarya</taxon>
        <taxon>Basidiomycota</taxon>
        <taxon>Agaricomycotina</taxon>
        <taxon>Agaricomycetes</taxon>
        <taxon>Agaricomycetidae</taxon>
        <taxon>Agaricales</taxon>
        <taxon>Agaricineae</taxon>
        <taxon>Agaricaceae</taxon>
        <taxon>Agaricus</taxon>
    </lineage>
</organism>
<comment type="caution">
    <text evidence="14">The sequence shown here is derived from an EMBL/GenBank/DDBJ whole genome shotgun (WGS) entry which is preliminary data.</text>
</comment>
<keyword evidence="10 13" id="KW-0472">Membrane</keyword>
<comment type="subcellular location">
    <subcellularLocation>
        <location evidence="1">Endoplasmic reticulum membrane</location>
        <topology evidence="1">Multi-pass membrane protein</topology>
    </subcellularLocation>
</comment>
<keyword evidence="9 13" id="KW-1133">Transmembrane helix</keyword>
<feature type="transmembrane region" description="Helical" evidence="13">
    <location>
        <begin position="696"/>
        <end position="714"/>
    </location>
</feature>
<dbReference type="PANTHER" id="PTHR12413">
    <property type="entry name" value="DOLICHYL GLYCOSYLTRANSFERASE"/>
    <property type="match status" value="1"/>
</dbReference>
<evidence type="ECO:0000256" key="2">
    <source>
        <dbReference type="ARBA" id="ARBA00004922"/>
    </source>
</evidence>